<gene>
    <name evidence="2" type="ORF">BJY18_001414</name>
</gene>
<evidence type="ECO:0000313" key="3">
    <source>
        <dbReference type="Proteomes" id="UP000581769"/>
    </source>
</evidence>
<dbReference type="AlphaFoldDB" id="A0A840IQV5"/>
<evidence type="ECO:0000313" key="2">
    <source>
        <dbReference type="EMBL" id="MBB4683929.1"/>
    </source>
</evidence>
<keyword evidence="1" id="KW-0812">Transmembrane</keyword>
<protein>
    <submittedName>
        <fullName evidence="2">Uncharacterized protein</fullName>
    </submittedName>
</protein>
<proteinExistence type="predicted"/>
<keyword evidence="1" id="KW-1133">Transmembrane helix</keyword>
<dbReference type="EMBL" id="JACHMG010000001">
    <property type="protein sequence ID" value="MBB4683929.1"/>
    <property type="molecule type" value="Genomic_DNA"/>
</dbReference>
<organism evidence="2 3">
    <name type="scientific">Amycolatopsis jiangsuensis</name>
    <dbReference type="NCBI Taxonomy" id="1181879"/>
    <lineage>
        <taxon>Bacteria</taxon>
        <taxon>Bacillati</taxon>
        <taxon>Actinomycetota</taxon>
        <taxon>Actinomycetes</taxon>
        <taxon>Pseudonocardiales</taxon>
        <taxon>Pseudonocardiaceae</taxon>
        <taxon>Amycolatopsis</taxon>
    </lineage>
</organism>
<evidence type="ECO:0000256" key="1">
    <source>
        <dbReference type="SAM" id="Phobius"/>
    </source>
</evidence>
<accession>A0A840IQV5</accession>
<comment type="caution">
    <text evidence="2">The sequence shown here is derived from an EMBL/GenBank/DDBJ whole genome shotgun (WGS) entry which is preliminary data.</text>
</comment>
<keyword evidence="1" id="KW-0472">Membrane</keyword>
<feature type="transmembrane region" description="Helical" evidence="1">
    <location>
        <begin position="17"/>
        <end position="35"/>
    </location>
</feature>
<dbReference type="Proteomes" id="UP000581769">
    <property type="component" value="Unassembled WGS sequence"/>
</dbReference>
<dbReference type="RefSeq" id="WP_281393647.1">
    <property type="nucleotide sequence ID" value="NZ_JACHMG010000001.1"/>
</dbReference>
<sequence length="43" mass="4433">MSDDENPNPATRISADWAAVAVAGVLVVLAALGWLPTIPFPVS</sequence>
<name>A0A840IQV5_9PSEU</name>
<keyword evidence="3" id="KW-1185">Reference proteome</keyword>
<reference evidence="2 3" key="1">
    <citation type="submission" date="2020-08" db="EMBL/GenBank/DDBJ databases">
        <title>Sequencing the genomes of 1000 actinobacteria strains.</title>
        <authorList>
            <person name="Klenk H.-P."/>
        </authorList>
    </citation>
    <scope>NUCLEOTIDE SEQUENCE [LARGE SCALE GENOMIC DNA]</scope>
    <source>
        <strain evidence="2 3">DSM 45859</strain>
    </source>
</reference>